<dbReference type="EMBL" id="CP110226">
    <property type="protein sequence ID" value="UZD24432.1"/>
    <property type="molecule type" value="Genomic_DNA"/>
</dbReference>
<dbReference type="PROSITE" id="PS51007">
    <property type="entry name" value="CYTC"/>
    <property type="match status" value="1"/>
</dbReference>
<dbReference type="RefSeq" id="WP_264811144.1">
    <property type="nucleotide sequence ID" value="NZ_CP110226.1"/>
</dbReference>
<keyword evidence="1 4" id="KW-0349">Heme</keyword>
<evidence type="ECO:0000256" key="4">
    <source>
        <dbReference type="PROSITE-ProRule" id="PRU00433"/>
    </source>
</evidence>
<evidence type="ECO:0000313" key="8">
    <source>
        <dbReference type="Proteomes" id="UP001163156"/>
    </source>
</evidence>
<dbReference type="Gene3D" id="2.120.10.30">
    <property type="entry name" value="TolB, C-terminal domain"/>
    <property type="match status" value="1"/>
</dbReference>
<accession>A0ABY6MKY5</accession>
<dbReference type="InterPro" id="IPR011041">
    <property type="entry name" value="Quinoprot_gluc/sorb_DH_b-prop"/>
</dbReference>
<dbReference type="InterPro" id="IPR011042">
    <property type="entry name" value="6-blade_b-propeller_TolB-like"/>
</dbReference>
<evidence type="ECO:0000256" key="1">
    <source>
        <dbReference type="ARBA" id="ARBA00022617"/>
    </source>
</evidence>
<dbReference type="InterPro" id="IPR009056">
    <property type="entry name" value="Cyt_c-like_dom"/>
</dbReference>
<dbReference type="Pfam" id="PF00034">
    <property type="entry name" value="Cytochrom_C"/>
    <property type="match status" value="1"/>
</dbReference>
<evidence type="ECO:0000256" key="2">
    <source>
        <dbReference type="ARBA" id="ARBA00022723"/>
    </source>
</evidence>
<keyword evidence="8" id="KW-1185">Reference proteome</keyword>
<feature type="domain" description="Cytochrome c" evidence="6">
    <location>
        <begin position="744"/>
        <end position="882"/>
    </location>
</feature>
<dbReference type="PROSITE" id="PS51257">
    <property type="entry name" value="PROKAR_LIPOPROTEIN"/>
    <property type="match status" value="1"/>
</dbReference>
<dbReference type="PANTHER" id="PTHR33546:SF1">
    <property type="entry name" value="LARGE, MULTIFUNCTIONAL SECRETED PROTEIN"/>
    <property type="match status" value="1"/>
</dbReference>
<evidence type="ECO:0000259" key="6">
    <source>
        <dbReference type="PROSITE" id="PS51007"/>
    </source>
</evidence>
<name>A0ABY6MKY5_9BACT</name>
<dbReference type="PANTHER" id="PTHR33546">
    <property type="entry name" value="LARGE, MULTIFUNCTIONAL SECRETED PROTEIN-RELATED"/>
    <property type="match status" value="1"/>
</dbReference>
<protein>
    <submittedName>
        <fullName evidence="7">C-type cytochrome</fullName>
    </submittedName>
</protein>
<feature type="signal peptide" evidence="5">
    <location>
        <begin position="1"/>
        <end position="24"/>
    </location>
</feature>
<dbReference type="SUPFAM" id="SSF46626">
    <property type="entry name" value="Cytochrome c"/>
    <property type="match status" value="1"/>
</dbReference>
<dbReference type="Proteomes" id="UP001163156">
    <property type="component" value="Chromosome"/>
</dbReference>
<sequence>MRLIHSLRNLSLCLAALILTLACSTEEKSEYKRELTGNPKLDKLKLPDGFVAEHIYSPGEHEDGSWVAMTFDDKDRLITADQYGFLYRLEVPPVGSESLTPKVERLIIGDVAEPQVGMGYAQGLLYAFNSIYVMVNHHGNETFAESTGLYRIQDNDGDDQYESVTKIKGFTGQPGEHGPHSIKLSPDGQSLYIVAGNHTDVPEMDAYRLPKVWDEDNLFPEIKDPRGHANSRMAPGGWVAKIDPEGTEWELISAGYRNPFDIAFNEVGDLFTYDSDMEWDFGMPWYRPTRICHVTSGSEYGWRTGNHKWSPNYPDNLPAILNIGQGSPTNVMFGTGANFPEKYRKSLYAFDWSFGIIYSMTLTPNGATYDAKAEEFISGSPLPLTDGVIGPDGAMYFMTGGRRLESDVYRVYYEGEVDLSDKNALQLADLPAEAKLRRDLEALHTEDAPAEGLDLAWENLSHTDRFVQYAARIAVEHQPIDSWQSKALTEADPVKKTQAMIALARHAGNGQGSAMLQALMEIDYSGLDETGKQNLLRAFELIIARQGEPSGALKNDLVAYLDENYPANNNNLDRALAVLLVHLEAPNAVEKTLALLKSSKDDPNYQKTFSASSDLIMRNPQYGLDIANMLANVPPAQQTYLATVLGGAESGWTPEMHEEYFTWIQNAFKYKGGRSYVGFIDRARKMALEHVAESDFEKYNELSGAAMLTGNGNDLVNTDVQPEGPGRRWTMEEAEPLMTDLSGRDLAKGKAMFAAVQCQSCHTIQGEGGIIGPDLTQLGTRFSPKDILEATINPSDVISEQYVASVIELKDGSSVMGRIIDEDENSYSVSQNPFSPDVLRKVDKDNVVLVKDSKVSVMMPGLINRLNEEELKDLMAYLVSGGNPNHEVYQTTNQAEE</sequence>
<evidence type="ECO:0000313" key="7">
    <source>
        <dbReference type="EMBL" id="UZD24432.1"/>
    </source>
</evidence>
<dbReference type="Gene3D" id="1.10.760.10">
    <property type="entry name" value="Cytochrome c-like domain"/>
    <property type="match status" value="1"/>
</dbReference>
<keyword evidence="3 4" id="KW-0408">Iron</keyword>
<dbReference type="InterPro" id="IPR036909">
    <property type="entry name" value="Cyt_c-like_dom_sf"/>
</dbReference>
<keyword evidence="5" id="KW-0732">Signal</keyword>
<gene>
    <name evidence="7" type="ORF">OM944_07995</name>
</gene>
<feature type="chain" id="PRO_5046840639" evidence="5">
    <location>
        <begin position="25"/>
        <end position="897"/>
    </location>
</feature>
<dbReference type="InterPro" id="IPR013427">
    <property type="entry name" value="Haem-bd_dom_put"/>
</dbReference>
<keyword evidence="2 4" id="KW-0479">Metal-binding</keyword>
<proteinExistence type="predicted"/>
<evidence type="ECO:0000256" key="3">
    <source>
        <dbReference type="ARBA" id="ARBA00023004"/>
    </source>
</evidence>
<reference evidence="7" key="1">
    <citation type="submission" date="2022-10" db="EMBL/GenBank/DDBJ databases">
        <title>Algoriphagus sp. a novel bacteria isolate from halophytes salicornia europaea.</title>
        <authorList>
            <person name="Peng Y."/>
            <person name="Jiang L."/>
            <person name="Lee J."/>
        </authorList>
    </citation>
    <scope>NUCLEOTIDE SEQUENCE</scope>
    <source>
        <strain evidence="7">TR-M5</strain>
    </source>
</reference>
<evidence type="ECO:0000256" key="5">
    <source>
        <dbReference type="SAM" id="SignalP"/>
    </source>
</evidence>
<dbReference type="NCBIfam" id="TIGR02603">
    <property type="entry name" value="CxxCH_TIGR02603"/>
    <property type="match status" value="1"/>
</dbReference>
<dbReference type="SUPFAM" id="SSF50952">
    <property type="entry name" value="Soluble quinoprotein glucose dehydrogenase"/>
    <property type="match status" value="1"/>
</dbReference>
<organism evidence="7 8">
    <name type="scientific">Algoriphagus halophytocola</name>
    <dbReference type="NCBI Taxonomy" id="2991499"/>
    <lineage>
        <taxon>Bacteria</taxon>
        <taxon>Pseudomonadati</taxon>
        <taxon>Bacteroidota</taxon>
        <taxon>Cytophagia</taxon>
        <taxon>Cytophagales</taxon>
        <taxon>Cyclobacteriaceae</taxon>
        <taxon>Algoriphagus</taxon>
    </lineage>
</organism>